<protein>
    <submittedName>
        <fullName evidence="2">Uncharacterized protein</fullName>
    </submittedName>
</protein>
<gene>
    <name evidence="2" type="ordered locus">AZOLI_2634</name>
</gene>
<name>G7Z5Y3_AZOL4</name>
<dbReference type="Proteomes" id="UP000005667">
    <property type="component" value="Chromosome"/>
</dbReference>
<evidence type="ECO:0000313" key="2">
    <source>
        <dbReference type="EMBL" id="CBS87827.1"/>
    </source>
</evidence>
<accession>G7Z5Y3</accession>
<feature type="region of interest" description="Disordered" evidence="1">
    <location>
        <begin position="40"/>
        <end position="63"/>
    </location>
</feature>
<evidence type="ECO:0000313" key="3">
    <source>
        <dbReference type="Proteomes" id="UP000005667"/>
    </source>
</evidence>
<dbReference type="KEGG" id="ali:AZOLI_2634"/>
<dbReference type="EMBL" id="FQ311868">
    <property type="protein sequence ID" value="CBS87827.1"/>
    <property type="molecule type" value="Genomic_DNA"/>
</dbReference>
<reference evidence="3" key="1">
    <citation type="journal article" date="2011" name="PLoS Genet.">
        <title>Azospirillum genomes reveal transition of bacteria from aquatic to terrestrial environments.</title>
        <authorList>
            <person name="Wisniewski-Dye F."/>
            <person name="Borziak K."/>
            <person name="Khalsa-Moyers G."/>
            <person name="Alexandre G."/>
            <person name="Sukharnikov L.O."/>
            <person name="Wuichet K."/>
            <person name="Hurst G.B."/>
            <person name="McDonald W.H."/>
            <person name="Robertson J.S."/>
            <person name="Barbe V."/>
            <person name="Calteau A."/>
            <person name="Rouy Z."/>
            <person name="Mangenot S."/>
            <person name="Prigent-Combaret C."/>
            <person name="Normand P."/>
            <person name="Boyer M."/>
            <person name="Siguier P."/>
            <person name="Dessaux Y."/>
            <person name="Elmerich C."/>
            <person name="Condemine G."/>
            <person name="Krishnen G."/>
            <person name="Kennedy I."/>
            <person name="Paterson A.H."/>
            <person name="Gonzalez V."/>
            <person name="Mavingui P."/>
            <person name="Zhulin I.B."/>
        </authorList>
    </citation>
    <scope>NUCLEOTIDE SEQUENCE [LARGE SCALE GENOMIC DNA]</scope>
    <source>
        <strain evidence="3">4B</strain>
    </source>
</reference>
<keyword evidence="3" id="KW-1185">Reference proteome</keyword>
<organism evidence="2 3">
    <name type="scientific">Azospirillum lipoferum (strain 4B)</name>
    <dbReference type="NCBI Taxonomy" id="862719"/>
    <lineage>
        <taxon>Bacteria</taxon>
        <taxon>Pseudomonadati</taxon>
        <taxon>Pseudomonadota</taxon>
        <taxon>Alphaproteobacteria</taxon>
        <taxon>Rhodospirillales</taxon>
        <taxon>Azospirillaceae</taxon>
        <taxon>Azospirillum</taxon>
    </lineage>
</organism>
<evidence type="ECO:0000256" key="1">
    <source>
        <dbReference type="SAM" id="MobiDB-lite"/>
    </source>
</evidence>
<sequence>MPSPAPGEGGDPPKAGRVRGDPHMDPLILASPLTLPMADAMGPFPLPGRERETCVDRQVNDRT</sequence>
<feature type="region of interest" description="Disordered" evidence="1">
    <location>
        <begin position="1"/>
        <end position="28"/>
    </location>
</feature>
<dbReference type="HOGENOM" id="CLU_2876037_0_0_5"/>
<feature type="compositionally biased region" description="Basic and acidic residues" evidence="1">
    <location>
        <begin position="48"/>
        <end position="63"/>
    </location>
</feature>
<proteinExistence type="predicted"/>
<dbReference type="STRING" id="862719.AZOLI_2634"/>
<dbReference type="AlphaFoldDB" id="G7Z5Y3"/>